<name>A0A418XUZ2_9GAMM</name>
<keyword evidence="4 5" id="KW-0720">Serine protease</keyword>
<dbReference type="PANTHER" id="PTHR32060">
    <property type="entry name" value="TAIL-SPECIFIC PROTEASE"/>
    <property type="match status" value="1"/>
</dbReference>
<evidence type="ECO:0000313" key="10">
    <source>
        <dbReference type="Proteomes" id="UP000283734"/>
    </source>
</evidence>
<keyword evidence="2 5" id="KW-0645">Protease</keyword>
<dbReference type="CDD" id="cd07560">
    <property type="entry name" value="Peptidase_S41_CPP"/>
    <property type="match status" value="1"/>
</dbReference>
<evidence type="ECO:0000256" key="5">
    <source>
        <dbReference type="RuleBase" id="RU004404"/>
    </source>
</evidence>
<organism evidence="9 10">
    <name type="scientific">Alcanivorax profundi</name>
    <dbReference type="NCBI Taxonomy" id="2338368"/>
    <lineage>
        <taxon>Bacteria</taxon>
        <taxon>Pseudomonadati</taxon>
        <taxon>Pseudomonadota</taxon>
        <taxon>Gammaproteobacteria</taxon>
        <taxon>Oceanospirillales</taxon>
        <taxon>Alcanivoracaceae</taxon>
        <taxon>Alcanivorax</taxon>
    </lineage>
</organism>
<evidence type="ECO:0000256" key="1">
    <source>
        <dbReference type="ARBA" id="ARBA00009179"/>
    </source>
</evidence>
<evidence type="ECO:0000256" key="2">
    <source>
        <dbReference type="ARBA" id="ARBA00022670"/>
    </source>
</evidence>
<dbReference type="GO" id="GO:0008236">
    <property type="term" value="F:serine-type peptidase activity"/>
    <property type="evidence" value="ECO:0007669"/>
    <property type="project" value="UniProtKB-KW"/>
</dbReference>
<dbReference type="InterPro" id="IPR005151">
    <property type="entry name" value="Tail-specific_protease"/>
</dbReference>
<feature type="compositionally biased region" description="Basic and acidic residues" evidence="6">
    <location>
        <begin position="379"/>
        <end position="400"/>
    </location>
</feature>
<dbReference type="OrthoDB" id="9812068at2"/>
<dbReference type="Pfam" id="PF13180">
    <property type="entry name" value="PDZ_2"/>
    <property type="match status" value="1"/>
</dbReference>
<dbReference type="InterPro" id="IPR036034">
    <property type="entry name" value="PDZ_sf"/>
</dbReference>
<dbReference type="GO" id="GO:0030288">
    <property type="term" value="C:outer membrane-bounded periplasmic space"/>
    <property type="evidence" value="ECO:0007669"/>
    <property type="project" value="TreeGrafter"/>
</dbReference>
<feature type="signal peptide" evidence="7">
    <location>
        <begin position="1"/>
        <end position="28"/>
    </location>
</feature>
<dbReference type="Proteomes" id="UP000283734">
    <property type="component" value="Unassembled WGS sequence"/>
</dbReference>
<dbReference type="InterPro" id="IPR004447">
    <property type="entry name" value="Peptidase_S41A"/>
</dbReference>
<dbReference type="Pfam" id="PF22694">
    <property type="entry name" value="CtpB_N-like"/>
    <property type="match status" value="1"/>
</dbReference>
<dbReference type="CDD" id="cd06782">
    <property type="entry name" value="cpPDZ_CPP-like"/>
    <property type="match status" value="1"/>
</dbReference>
<dbReference type="FunFam" id="2.30.42.10:FF:000063">
    <property type="entry name" value="Peptidase, S41 family"/>
    <property type="match status" value="1"/>
</dbReference>
<gene>
    <name evidence="9" type="ORF">D4A39_14850</name>
</gene>
<keyword evidence="7" id="KW-0732">Signal</keyword>
<dbReference type="RefSeq" id="WP_119918479.1">
    <property type="nucleotide sequence ID" value="NZ_QYYA01000005.1"/>
</dbReference>
<dbReference type="NCBIfam" id="TIGR00225">
    <property type="entry name" value="prc"/>
    <property type="match status" value="1"/>
</dbReference>
<dbReference type="GO" id="GO:0004175">
    <property type="term" value="F:endopeptidase activity"/>
    <property type="evidence" value="ECO:0007669"/>
    <property type="project" value="TreeGrafter"/>
</dbReference>
<accession>A0A418XUZ2</accession>
<comment type="similarity">
    <text evidence="1 5">Belongs to the peptidase S41A family.</text>
</comment>
<dbReference type="EMBL" id="QYYA01000005">
    <property type="protein sequence ID" value="RJG16521.1"/>
    <property type="molecule type" value="Genomic_DNA"/>
</dbReference>
<dbReference type="SUPFAM" id="SSF52096">
    <property type="entry name" value="ClpP/crotonase"/>
    <property type="match status" value="1"/>
</dbReference>
<reference evidence="9 10" key="1">
    <citation type="submission" date="2018-09" db="EMBL/GenBank/DDBJ databases">
        <title>Alcanivorax profundi sp. nov., isolated from 1000 m-depth seawater of the Mariana Trench.</title>
        <authorList>
            <person name="Liu J."/>
        </authorList>
    </citation>
    <scope>NUCLEOTIDE SEQUENCE [LARGE SCALE GENOMIC DNA]</scope>
    <source>
        <strain evidence="9 10">MTEO17</strain>
    </source>
</reference>
<evidence type="ECO:0000256" key="3">
    <source>
        <dbReference type="ARBA" id="ARBA00022801"/>
    </source>
</evidence>
<dbReference type="Pfam" id="PF03572">
    <property type="entry name" value="Peptidase_S41"/>
    <property type="match status" value="1"/>
</dbReference>
<dbReference type="SMART" id="SM00245">
    <property type="entry name" value="TSPc"/>
    <property type="match status" value="1"/>
</dbReference>
<dbReference type="FunFam" id="3.90.226.10:FF:000029">
    <property type="entry name" value="Peptidase, S41 family"/>
    <property type="match status" value="1"/>
</dbReference>
<keyword evidence="10" id="KW-1185">Reference proteome</keyword>
<dbReference type="InterPro" id="IPR029045">
    <property type="entry name" value="ClpP/crotonase-like_dom_sf"/>
</dbReference>
<evidence type="ECO:0000256" key="6">
    <source>
        <dbReference type="SAM" id="MobiDB-lite"/>
    </source>
</evidence>
<evidence type="ECO:0000313" key="9">
    <source>
        <dbReference type="EMBL" id="RJG16521.1"/>
    </source>
</evidence>
<dbReference type="SMART" id="SM00228">
    <property type="entry name" value="PDZ"/>
    <property type="match status" value="1"/>
</dbReference>
<dbReference type="PANTHER" id="PTHR32060:SF30">
    <property type="entry name" value="CARBOXY-TERMINAL PROCESSING PROTEASE CTPA"/>
    <property type="match status" value="1"/>
</dbReference>
<feature type="region of interest" description="Disordered" evidence="6">
    <location>
        <begin position="379"/>
        <end position="405"/>
    </location>
</feature>
<dbReference type="Gene3D" id="3.30.750.44">
    <property type="match status" value="1"/>
</dbReference>
<dbReference type="PROSITE" id="PS50106">
    <property type="entry name" value="PDZ"/>
    <property type="match status" value="1"/>
</dbReference>
<dbReference type="GO" id="GO:0006508">
    <property type="term" value="P:proteolysis"/>
    <property type="evidence" value="ECO:0007669"/>
    <property type="project" value="UniProtKB-KW"/>
</dbReference>
<dbReference type="InterPro" id="IPR055210">
    <property type="entry name" value="CtpA/B_N"/>
</dbReference>
<dbReference type="GO" id="GO:0007165">
    <property type="term" value="P:signal transduction"/>
    <property type="evidence" value="ECO:0007669"/>
    <property type="project" value="TreeGrafter"/>
</dbReference>
<evidence type="ECO:0000256" key="7">
    <source>
        <dbReference type="SAM" id="SignalP"/>
    </source>
</evidence>
<protein>
    <submittedName>
        <fullName evidence="9">S41 family peptidase</fullName>
    </submittedName>
</protein>
<dbReference type="SUPFAM" id="SSF50156">
    <property type="entry name" value="PDZ domain-like"/>
    <property type="match status" value="1"/>
</dbReference>
<sequence>MPEFTLTALRSAMLAGILSALPFGFAHAEDPALDQQARQQGVPVDELRAFAEVMERIRGAYIEQIDDRELLESAIRGMLYELDPHSSYLTPDQFDDLQITTTGEFGGLGIEVTMEDGFVKVVTPVDDSPASKAGIQAGDLILKIDDTFVKGLSLSEAVELMRGEVGSEIELMVLSEGKENPRQVTLKRDKIQMHSVKSRLLEPGLGYVRISQFQNNTGSDTAKALEKLSAKGELQGLVLDMRNNPGGVLGGAVEVADLFLDKGLVVYTEGRQPGSRSEFKATPGDQLAGVPLVVLVNGGSASASEIVAGALQDQHRAIVVGNRTFGKGSVQTVLPLSKDRALKLTTARYYTPNGRSIQAEGIEPDISVDVVTRLEVREDQHVRESDLPRHLNNENNEQKNSKKTRSLAQEDYALAQALSVLKGVVLAQADHSDSNPDTDTE</sequence>
<evidence type="ECO:0000256" key="4">
    <source>
        <dbReference type="ARBA" id="ARBA00022825"/>
    </source>
</evidence>
<comment type="caution">
    <text evidence="9">The sequence shown here is derived from an EMBL/GenBank/DDBJ whole genome shotgun (WGS) entry which is preliminary data.</text>
</comment>
<dbReference type="Gene3D" id="2.30.42.10">
    <property type="match status" value="1"/>
</dbReference>
<keyword evidence="3 5" id="KW-0378">Hydrolase</keyword>
<proteinExistence type="inferred from homology"/>
<feature type="chain" id="PRO_5019260714" evidence="7">
    <location>
        <begin position="29"/>
        <end position="441"/>
    </location>
</feature>
<evidence type="ECO:0000259" key="8">
    <source>
        <dbReference type="PROSITE" id="PS50106"/>
    </source>
</evidence>
<dbReference type="AlphaFoldDB" id="A0A418XUZ2"/>
<dbReference type="InterPro" id="IPR001478">
    <property type="entry name" value="PDZ"/>
</dbReference>
<dbReference type="Gene3D" id="3.90.226.10">
    <property type="entry name" value="2-enoyl-CoA Hydratase, Chain A, domain 1"/>
    <property type="match status" value="1"/>
</dbReference>
<feature type="domain" description="PDZ" evidence="8">
    <location>
        <begin position="96"/>
        <end position="162"/>
    </location>
</feature>